<keyword evidence="5" id="KW-0520">NAD</keyword>
<dbReference type="EMBL" id="JASZZN010000005">
    <property type="protein sequence ID" value="MDM4015514.1"/>
    <property type="molecule type" value="Genomic_DNA"/>
</dbReference>
<dbReference type="InterPro" id="IPR024084">
    <property type="entry name" value="IsoPropMal-DH-like_dom"/>
</dbReference>
<dbReference type="PANTHER" id="PTHR43275:SF1">
    <property type="entry name" value="D-MALATE DEHYDROGENASE [DECARBOXYLATING]"/>
    <property type="match status" value="1"/>
</dbReference>
<gene>
    <name evidence="8" type="ORF">QTN89_08750</name>
</gene>
<dbReference type="SMART" id="SM01329">
    <property type="entry name" value="Iso_dh"/>
    <property type="match status" value="1"/>
</dbReference>
<evidence type="ECO:0000259" key="7">
    <source>
        <dbReference type="SMART" id="SM01329"/>
    </source>
</evidence>
<evidence type="ECO:0000256" key="6">
    <source>
        <dbReference type="ARBA" id="ARBA00023211"/>
    </source>
</evidence>
<dbReference type="InterPro" id="IPR050501">
    <property type="entry name" value="ICDH/IPMDH"/>
</dbReference>
<evidence type="ECO:0000256" key="3">
    <source>
        <dbReference type="ARBA" id="ARBA00022723"/>
    </source>
</evidence>
<comment type="caution">
    <text evidence="8">The sequence shown here is derived from an EMBL/GenBank/DDBJ whole genome shotgun (WGS) entry which is preliminary data.</text>
</comment>
<dbReference type="SUPFAM" id="SSF53659">
    <property type="entry name" value="Isocitrate/Isopropylmalate dehydrogenase-like"/>
    <property type="match status" value="1"/>
</dbReference>
<organism evidence="8 9">
    <name type="scientific">Roseiconus lacunae</name>
    <dbReference type="NCBI Taxonomy" id="2605694"/>
    <lineage>
        <taxon>Bacteria</taxon>
        <taxon>Pseudomonadati</taxon>
        <taxon>Planctomycetota</taxon>
        <taxon>Planctomycetia</taxon>
        <taxon>Pirellulales</taxon>
        <taxon>Pirellulaceae</taxon>
        <taxon>Roseiconus</taxon>
    </lineage>
</organism>
<evidence type="ECO:0000256" key="5">
    <source>
        <dbReference type="ARBA" id="ARBA00023027"/>
    </source>
</evidence>
<feature type="domain" description="Isopropylmalate dehydrogenase-like" evidence="7">
    <location>
        <begin position="5"/>
        <end position="357"/>
    </location>
</feature>
<dbReference type="Gene3D" id="3.40.718.10">
    <property type="entry name" value="Isopropylmalate Dehydrogenase"/>
    <property type="match status" value="1"/>
</dbReference>
<keyword evidence="4" id="KW-0560">Oxidoreductase</keyword>
<name>A0ABT7PGV3_9BACT</name>
<evidence type="ECO:0000313" key="9">
    <source>
        <dbReference type="Proteomes" id="UP001239462"/>
    </source>
</evidence>
<dbReference type="RefSeq" id="WP_149495577.1">
    <property type="nucleotide sequence ID" value="NZ_JAJMQV010000078.1"/>
</dbReference>
<dbReference type="Proteomes" id="UP001239462">
    <property type="component" value="Unassembled WGS sequence"/>
</dbReference>
<keyword evidence="9" id="KW-1185">Reference proteome</keyword>
<protein>
    <submittedName>
        <fullName evidence="8">Isocitrate/isopropylmalate dehydrogenase family protein</fullName>
    </submittedName>
</protein>
<dbReference type="Pfam" id="PF00180">
    <property type="entry name" value="Iso_dh"/>
    <property type="match status" value="1"/>
</dbReference>
<dbReference type="PANTHER" id="PTHR43275">
    <property type="entry name" value="D-MALATE DEHYDROGENASE [DECARBOXYLATING]"/>
    <property type="match status" value="1"/>
</dbReference>
<evidence type="ECO:0000256" key="2">
    <source>
        <dbReference type="ARBA" id="ARBA00001946"/>
    </source>
</evidence>
<comment type="cofactor">
    <cofactor evidence="1">
        <name>Mn(2+)</name>
        <dbReference type="ChEBI" id="CHEBI:29035"/>
    </cofactor>
</comment>
<evidence type="ECO:0000313" key="8">
    <source>
        <dbReference type="EMBL" id="MDM4015514.1"/>
    </source>
</evidence>
<evidence type="ECO:0000256" key="1">
    <source>
        <dbReference type="ARBA" id="ARBA00001936"/>
    </source>
</evidence>
<accession>A0ABT7PGV3</accession>
<evidence type="ECO:0000256" key="4">
    <source>
        <dbReference type="ARBA" id="ARBA00023002"/>
    </source>
</evidence>
<comment type="cofactor">
    <cofactor evidence="2">
        <name>Mg(2+)</name>
        <dbReference type="ChEBI" id="CHEBI:18420"/>
    </cofactor>
</comment>
<sequence>MNQYSIAALPGDGIGPECLDATLHVLDRIQSLHSVRLTLDRYEAGAEHFRKHGVALPEDVLRGCLDADAVLLAAIGLPDVRKPDGTEVQPEMMMGLRRALGLYAAVRPVKLYPGVDSPLTTASAGIDMVILRENLEGLFASFGGGCQLNDQLATDTIVITREGTRRVVEYAFELSRRRQGRPSDGRRQVTCVDKANVFRSFAFFRKVFQEIADVNPDVDSNAVYVDAMSLYMVTSPSEWDVLVMENQFGDILSDLGAALVGGLGLGPSAEIGEQHALFQPSHGSAPQLAGKNVANPLATILSAAMMLDWLGHRHDDDNAKQAAQTIEHAVMTVLKERDVRTADLGGTSSTEDVANAVADAIPVTQPSPS</sequence>
<proteinExistence type="predicted"/>
<keyword evidence="6" id="KW-0464">Manganese</keyword>
<reference evidence="8 9" key="1">
    <citation type="submission" date="2023-06" db="EMBL/GenBank/DDBJ databases">
        <title>Roseiconus lacunae JC819 isolated from Gulf of Mannar region, Tamil Nadu.</title>
        <authorList>
            <person name="Pk S."/>
            <person name="Ch S."/>
            <person name="Ch V.R."/>
        </authorList>
    </citation>
    <scope>NUCLEOTIDE SEQUENCE [LARGE SCALE GENOMIC DNA]</scope>
    <source>
        <strain evidence="8 9">JC819</strain>
    </source>
</reference>
<keyword evidence="3" id="KW-0479">Metal-binding</keyword>